<evidence type="ECO:0000313" key="4">
    <source>
        <dbReference type="Proteomes" id="UP001631957"/>
    </source>
</evidence>
<proteinExistence type="predicted"/>
<evidence type="ECO:0000256" key="2">
    <source>
        <dbReference type="SAM" id="Phobius"/>
    </source>
</evidence>
<evidence type="ECO:0000256" key="1">
    <source>
        <dbReference type="SAM" id="MobiDB-lite"/>
    </source>
</evidence>
<protein>
    <recommendedName>
        <fullName evidence="5">Secreted protein</fullName>
    </recommendedName>
</protein>
<sequence>MSENPSPPTGWRRYLRDSHFVATAIVAPVVVSLIGLGLAGGFSWIGDRFEEKKPPLYVSGSRPPKVAESPRAAGQPEAETQGIRSLASAYLCPWEAWVVTRPPGDFGTVPVLGDGSPDPAFISADTAGDPSSTHVVIDVQPVDDRPLQIKELRIRVLERRPAPTAVQATLVGLKTWGCGDGPTPLVARADLDGGADFATVSLPGATKLPQELLDGKSLLIDLVVETRTCDCVWIPEIVWNKDGKTRTTEFRLSGKDFRTIPAEGLERRAWEKDQNTQEWSKTAFDESILD</sequence>
<feature type="region of interest" description="Disordered" evidence="1">
    <location>
        <begin position="56"/>
        <end position="79"/>
    </location>
</feature>
<dbReference type="Proteomes" id="UP001631957">
    <property type="component" value="Unassembled WGS sequence"/>
</dbReference>
<keyword evidence="2" id="KW-0812">Transmembrane</keyword>
<reference evidence="3 4" key="1">
    <citation type="submission" date="2024-12" db="EMBL/GenBank/DDBJ databases">
        <title>Forecasting of Potato common scab and diversities of Pathogenic streptomyces spp. in china.</title>
        <authorList>
            <person name="Handique U."/>
            <person name="Wu J."/>
        </authorList>
    </citation>
    <scope>NUCLEOTIDE SEQUENCE [LARGE SCALE GENOMIC DNA]</scope>
    <source>
        <strain evidence="3 4">ZRIMU1530</strain>
    </source>
</reference>
<organism evidence="3 4">
    <name type="scientific">Streptomyces niveiscabiei</name>
    <dbReference type="NCBI Taxonomy" id="164115"/>
    <lineage>
        <taxon>Bacteria</taxon>
        <taxon>Bacillati</taxon>
        <taxon>Actinomycetota</taxon>
        <taxon>Actinomycetes</taxon>
        <taxon>Kitasatosporales</taxon>
        <taxon>Streptomycetaceae</taxon>
        <taxon>Streptomyces</taxon>
    </lineage>
</organism>
<feature type="transmembrane region" description="Helical" evidence="2">
    <location>
        <begin position="20"/>
        <end position="45"/>
    </location>
</feature>
<dbReference type="RefSeq" id="WP_409121085.1">
    <property type="nucleotide sequence ID" value="NZ_JBJVNI010000005.1"/>
</dbReference>
<comment type="caution">
    <text evidence="3">The sequence shown here is derived from an EMBL/GenBank/DDBJ whole genome shotgun (WGS) entry which is preliminary data.</text>
</comment>
<accession>A0ABW9HME2</accession>
<keyword evidence="2" id="KW-1133">Transmembrane helix</keyword>
<keyword evidence="4" id="KW-1185">Reference proteome</keyword>
<evidence type="ECO:0000313" key="3">
    <source>
        <dbReference type="EMBL" id="MFM9609219.1"/>
    </source>
</evidence>
<dbReference type="EMBL" id="JBJVNI010000005">
    <property type="protein sequence ID" value="MFM9609219.1"/>
    <property type="molecule type" value="Genomic_DNA"/>
</dbReference>
<gene>
    <name evidence="3" type="ORF">ACKI18_10890</name>
</gene>
<keyword evidence="2" id="KW-0472">Membrane</keyword>
<name>A0ABW9HME2_9ACTN</name>
<evidence type="ECO:0008006" key="5">
    <source>
        <dbReference type="Google" id="ProtNLM"/>
    </source>
</evidence>
<feature type="region of interest" description="Disordered" evidence="1">
    <location>
        <begin position="270"/>
        <end position="290"/>
    </location>
</feature>